<reference evidence="2 3" key="1">
    <citation type="submission" date="2018-09" db="EMBL/GenBank/DDBJ databases">
        <title>A high-quality reference genome of wild soybean provides a powerful tool to mine soybean genomes.</title>
        <authorList>
            <person name="Xie M."/>
            <person name="Chung C.Y.L."/>
            <person name="Li M.-W."/>
            <person name="Wong F.-L."/>
            <person name="Chan T.-F."/>
            <person name="Lam H.-M."/>
        </authorList>
    </citation>
    <scope>NUCLEOTIDE SEQUENCE [LARGE SCALE GENOMIC DNA]</scope>
    <source>
        <strain evidence="3">cv. W05</strain>
        <tissue evidence="2">Hypocotyl of etiolated seedlings</tissue>
    </source>
</reference>
<proteinExistence type="predicted"/>
<keyword evidence="3" id="KW-1185">Reference proteome</keyword>
<feature type="compositionally biased region" description="Pro residues" evidence="1">
    <location>
        <begin position="10"/>
        <end position="19"/>
    </location>
</feature>
<organism evidence="2 3">
    <name type="scientific">Glycine soja</name>
    <name type="common">Wild soybean</name>
    <dbReference type="NCBI Taxonomy" id="3848"/>
    <lineage>
        <taxon>Eukaryota</taxon>
        <taxon>Viridiplantae</taxon>
        <taxon>Streptophyta</taxon>
        <taxon>Embryophyta</taxon>
        <taxon>Tracheophyta</taxon>
        <taxon>Spermatophyta</taxon>
        <taxon>Magnoliopsida</taxon>
        <taxon>eudicotyledons</taxon>
        <taxon>Gunneridae</taxon>
        <taxon>Pentapetalae</taxon>
        <taxon>rosids</taxon>
        <taxon>fabids</taxon>
        <taxon>Fabales</taxon>
        <taxon>Fabaceae</taxon>
        <taxon>Papilionoideae</taxon>
        <taxon>50 kb inversion clade</taxon>
        <taxon>NPAAA clade</taxon>
        <taxon>indigoferoid/millettioid clade</taxon>
        <taxon>Phaseoleae</taxon>
        <taxon>Glycine</taxon>
        <taxon>Glycine subgen. Soja</taxon>
    </lineage>
</organism>
<evidence type="ECO:0000313" key="3">
    <source>
        <dbReference type="Proteomes" id="UP000289340"/>
    </source>
</evidence>
<dbReference type="AlphaFoldDB" id="A0A445LAT9"/>
<evidence type="ECO:0000313" key="2">
    <source>
        <dbReference type="EMBL" id="RZC20412.1"/>
    </source>
</evidence>
<dbReference type="Proteomes" id="UP000289340">
    <property type="component" value="Chromosome 3"/>
</dbReference>
<comment type="caution">
    <text evidence="2">The sequence shown here is derived from an EMBL/GenBank/DDBJ whole genome shotgun (WGS) entry which is preliminary data.</text>
</comment>
<evidence type="ECO:0000256" key="1">
    <source>
        <dbReference type="SAM" id="MobiDB-lite"/>
    </source>
</evidence>
<sequence>MQKPETQGNQPPPGYPTENPPAKRKFFSASLLCVAVGFVKNAAELQFKIRELYRHINNDCYCFFLRLLAFDFSGFHQAYVVSLLPIPARTSVSLSSKETGTYVWWMNHERVIRA</sequence>
<accession>A0A445LAT9</accession>
<name>A0A445LAT9_GLYSO</name>
<feature type="region of interest" description="Disordered" evidence="1">
    <location>
        <begin position="1"/>
        <end position="22"/>
    </location>
</feature>
<protein>
    <submittedName>
        <fullName evidence="2">Uncharacterized protein</fullName>
    </submittedName>
</protein>
<gene>
    <name evidence="2" type="ORF">D0Y65_007013</name>
</gene>
<dbReference type="EMBL" id="QZWG01000003">
    <property type="protein sequence ID" value="RZC20412.1"/>
    <property type="molecule type" value="Genomic_DNA"/>
</dbReference>